<feature type="compositionally biased region" description="Basic and acidic residues" evidence="2">
    <location>
        <begin position="747"/>
        <end position="762"/>
    </location>
</feature>
<feature type="region of interest" description="Disordered" evidence="2">
    <location>
        <begin position="739"/>
        <end position="762"/>
    </location>
</feature>
<accession>A0A1X2HZ10</accession>
<protein>
    <submittedName>
        <fullName evidence="3">Uncharacterized protein</fullName>
    </submittedName>
</protein>
<name>A0A1X2HZ10_9FUNG</name>
<feature type="compositionally biased region" description="Low complexity" evidence="2">
    <location>
        <begin position="28"/>
        <end position="45"/>
    </location>
</feature>
<dbReference type="STRING" id="90262.A0A1X2HZ10"/>
<dbReference type="Proteomes" id="UP000193560">
    <property type="component" value="Unassembled WGS sequence"/>
</dbReference>
<evidence type="ECO:0000313" key="4">
    <source>
        <dbReference type="Proteomes" id="UP000193560"/>
    </source>
</evidence>
<feature type="compositionally biased region" description="Polar residues" evidence="2">
    <location>
        <begin position="1"/>
        <end position="11"/>
    </location>
</feature>
<dbReference type="AlphaFoldDB" id="A0A1X2HZ10"/>
<proteinExistence type="predicted"/>
<gene>
    <name evidence="3" type="ORF">BCR42DRAFT_456790</name>
</gene>
<feature type="coiled-coil region" evidence="1">
    <location>
        <begin position="251"/>
        <end position="531"/>
    </location>
</feature>
<organism evidence="3 4">
    <name type="scientific">Absidia repens</name>
    <dbReference type="NCBI Taxonomy" id="90262"/>
    <lineage>
        <taxon>Eukaryota</taxon>
        <taxon>Fungi</taxon>
        <taxon>Fungi incertae sedis</taxon>
        <taxon>Mucoromycota</taxon>
        <taxon>Mucoromycotina</taxon>
        <taxon>Mucoromycetes</taxon>
        <taxon>Mucorales</taxon>
        <taxon>Cunninghamellaceae</taxon>
        <taxon>Absidia</taxon>
    </lineage>
</organism>
<evidence type="ECO:0000256" key="2">
    <source>
        <dbReference type="SAM" id="MobiDB-lite"/>
    </source>
</evidence>
<feature type="compositionally biased region" description="Basic and acidic residues" evidence="2">
    <location>
        <begin position="17"/>
        <end position="27"/>
    </location>
</feature>
<dbReference type="OrthoDB" id="2255287at2759"/>
<dbReference type="Gene3D" id="1.10.287.1490">
    <property type="match status" value="1"/>
</dbReference>
<keyword evidence="4" id="KW-1185">Reference proteome</keyword>
<dbReference type="EMBL" id="MCGE01000043">
    <property type="protein sequence ID" value="ORZ05656.1"/>
    <property type="molecule type" value="Genomic_DNA"/>
</dbReference>
<keyword evidence="1" id="KW-0175">Coiled coil</keyword>
<feature type="coiled-coil region" evidence="1">
    <location>
        <begin position="92"/>
        <end position="126"/>
    </location>
</feature>
<evidence type="ECO:0000256" key="1">
    <source>
        <dbReference type="SAM" id="Coils"/>
    </source>
</evidence>
<reference evidence="3 4" key="1">
    <citation type="submission" date="2016-07" db="EMBL/GenBank/DDBJ databases">
        <title>Pervasive Adenine N6-methylation of Active Genes in Fungi.</title>
        <authorList>
            <consortium name="DOE Joint Genome Institute"/>
            <person name="Mondo S.J."/>
            <person name="Dannebaum R.O."/>
            <person name="Kuo R.C."/>
            <person name="Labutti K."/>
            <person name="Haridas S."/>
            <person name="Kuo A."/>
            <person name="Salamov A."/>
            <person name="Ahrendt S.R."/>
            <person name="Lipzen A."/>
            <person name="Sullivan W."/>
            <person name="Andreopoulos W.B."/>
            <person name="Clum A."/>
            <person name="Lindquist E."/>
            <person name="Daum C."/>
            <person name="Ramamoorthy G.K."/>
            <person name="Gryganskyi A."/>
            <person name="Culley D."/>
            <person name="Magnuson J.K."/>
            <person name="James T.Y."/>
            <person name="O'Malley M.A."/>
            <person name="Stajich J.E."/>
            <person name="Spatafora J.W."/>
            <person name="Visel A."/>
            <person name="Grigoriev I.V."/>
        </authorList>
    </citation>
    <scope>NUCLEOTIDE SEQUENCE [LARGE SCALE GENOMIC DNA]</scope>
    <source>
        <strain evidence="3 4">NRRL 1336</strain>
    </source>
</reference>
<comment type="caution">
    <text evidence="3">The sequence shown here is derived from an EMBL/GenBank/DDBJ whole genome shotgun (WGS) entry which is preliminary data.</text>
</comment>
<feature type="region of interest" description="Disordered" evidence="2">
    <location>
        <begin position="1"/>
        <end position="84"/>
    </location>
</feature>
<feature type="coiled-coil region" evidence="1">
    <location>
        <begin position="568"/>
        <end position="627"/>
    </location>
</feature>
<sequence>MPSRPSLSSGIYSKRPYSNEKPHDQNKRASSLARSSIISNTSSSLYGRPPTPQHGRRSLSRPALDAVDNTPIPANNTTTSTKDEATDWTAHLQEMQGREKQANERASRAELECHELNNKMKDLRSSHHRQVQILVDELERYKSQPRQQHSPTSLDDSAAAAVVDDVELIKQQRDELVEKVDQLTLEHSDQWTEWRERLDTKTQRITHLEQQQADMQQQITALEQQLAMKDLRILDLEQHQQDDHTTTTQQLTKMDDQVKQLTSQLNSKDDQIRTLTTEMHDQTTLVDDLKQQLTFKDDRMSTLTAQVERLHQDNKALMTQQRDGTHDLQQQLETANALVDKKEQVIRELEDQLDDKYKTTAELQQQMHDHETEAAYTASRLDQLTKQLEIAKDEVQRLEQQDDVRSQLDTAQHQLKRDADDMAHLKKQLQLDADDMAHLKKQLESARDENRSLAKQINTQQDELDMQLAKVKQVHRSEVTRLERRIKDFENDQQVQFDSHQAVTTDYTDKIMALEQQVAAVEHQLKTERKTQLDNNQAMAAERMDKIIELEQQVTSSQRAHTLTTRQLDETRQRLAAATAQVEQLQQQQDELDDKAKQQVDPLRAQVTTLKQQMADAKARVYELETTVLEMDEQQRQNEVGIKKRMQDQHRVALATLQQDRDGLAATVTELRDSLARHQRHQATTIDERQTVIQQLERDLQQQQDMVATLRSQQMHVKRDLDSKQQHLDEMTARLADRDQAVSQLQQDRDQRSSTEATKDEKISRLERAMSNVAIEMNNMSRTLSQYDTERTQLQQQMMRTEKDRHALQRQLADMQVDVDRHAVAMQRKQDQLDQWQRDHVKVLEELEDRTNYALELEERAHHMALENERLQGIAATMEKRSLQLDELEQSVQAVNRQLAIALDERQELELRHADLIKVLDKARQSAGSCLRMIDLIETHPFPPLCS</sequence>
<feature type="coiled-coil region" evidence="1">
    <location>
        <begin position="166"/>
        <end position="225"/>
    </location>
</feature>
<dbReference type="PANTHER" id="PTHR18937">
    <property type="entry name" value="STRUCTURAL MAINTENANCE OF CHROMOSOMES SMC FAMILY MEMBER"/>
    <property type="match status" value="1"/>
</dbReference>
<evidence type="ECO:0000313" key="3">
    <source>
        <dbReference type="EMBL" id="ORZ05656.1"/>
    </source>
</evidence>
<feature type="coiled-coil region" evidence="1">
    <location>
        <begin position="878"/>
        <end position="926"/>
    </location>
</feature>